<proteinExistence type="predicted"/>
<dbReference type="Proteomes" id="UP001396334">
    <property type="component" value="Unassembled WGS sequence"/>
</dbReference>
<dbReference type="EMBL" id="JBBPBN010000090">
    <property type="protein sequence ID" value="KAK8981213.1"/>
    <property type="molecule type" value="Genomic_DNA"/>
</dbReference>
<sequence>MDLFYDLFLPKSQMICMTQMDLYLQERLFCHCLNGISSMVHHLKGHQTGDSSTFGFPSVRHGYFLPFSSFKEPDDLYDPTGSLPGREPQFQLLECDSINKNRRSSSSTYQNTNWTVVPALQRSWDHQQSLNIPFSSFKNLDDSHDPVGSSPGRDSHLPLLEWHSVEVNGRSLSATCPNSNWTLIPAVQSSWNHQRNQNNWCESFDCIHYETACQGSETSSSLPSPENHLGFMRNALVEENQTPGFGNHEDESESSLGGSHDLINCKEDMLDIHDQRSFDFQISRDKDQTTVREYSDSWTLTVDCPGYILRKEVKIHL</sequence>
<gene>
    <name evidence="1" type="ORF">V6N11_059893</name>
</gene>
<evidence type="ECO:0000313" key="2">
    <source>
        <dbReference type="Proteomes" id="UP001396334"/>
    </source>
</evidence>
<evidence type="ECO:0000313" key="1">
    <source>
        <dbReference type="EMBL" id="KAK8981213.1"/>
    </source>
</evidence>
<protein>
    <recommendedName>
        <fullName evidence="3">SHSP domain-containing protein</fullName>
    </recommendedName>
</protein>
<organism evidence="1 2">
    <name type="scientific">Hibiscus sabdariffa</name>
    <name type="common">roselle</name>
    <dbReference type="NCBI Taxonomy" id="183260"/>
    <lineage>
        <taxon>Eukaryota</taxon>
        <taxon>Viridiplantae</taxon>
        <taxon>Streptophyta</taxon>
        <taxon>Embryophyta</taxon>
        <taxon>Tracheophyta</taxon>
        <taxon>Spermatophyta</taxon>
        <taxon>Magnoliopsida</taxon>
        <taxon>eudicotyledons</taxon>
        <taxon>Gunneridae</taxon>
        <taxon>Pentapetalae</taxon>
        <taxon>rosids</taxon>
        <taxon>malvids</taxon>
        <taxon>Malvales</taxon>
        <taxon>Malvaceae</taxon>
        <taxon>Malvoideae</taxon>
        <taxon>Hibiscus</taxon>
    </lineage>
</organism>
<name>A0ABR2NYT7_9ROSI</name>
<comment type="caution">
    <text evidence="1">The sequence shown here is derived from an EMBL/GenBank/DDBJ whole genome shotgun (WGS) entry which is preliminary data.</text>
</comment>
<accession>A0ABR2NYT7</accession>
<evidence type="ECO:0008006" key="3">
    <source>
        <dbReference type="Google" id="ProtNLM"/>
    </source>
</evidence>
<reference evidence="1 2" key="1">
    <citation type="journal article" date="2024" name="G3 (Bethesda)">
        <title>Genome assembly of Hibiscus sabdariffa L. provides insights into metabolisms of medicinal natural products.</title>
        <authorList>
            <person name="Kim T."/>
        </authorList>
    </citation>
    <scope>NUCLEOTIDE SEQUENCE [LARGE SCALE GENOMIC DNA]</scope>
    <source>
        <strain evidence="1">TK-2024</strain>
        <tissue evidence="1">Old leaves</tissue>
    </source>
</reference>
<keyword evidence="2" id="KW-1185">Reference proteome</keyword>